<feature type="domain" description="ShKT" evidence="2">
    <location>
        <begin position="7"/>
        <end position="52"/>
    </location>
</feature>
<proteinExistence type="predicted"/>
<feature type="non-terminal residue" evidence="3">
    <location>
        <position position="86"/>
    </location>
</feature>
<dbReference type="Proteomes" id="UP001328107">
    <property type="component" value="Unassembled WGS sequence"/>
</dbReference>
<evidence type="ECO:0000313" key="4">
    <source>
        <dbReference type="Proteomes" id="UP001328107"/>
    </source>
</evidence>
<dbReference type="Gene3D" id="1.10.10.1940">
    <property type="match status" value="1"/>
</dbReference>
<evidence type="ECO:0000256" key="1">
    <source>
        <dbReference type="PROSITE-ProRule" id="PRU01005"/>
    </source>
</evidence>
<reference evidence="4" key="1">
    <citation type="submission" date="2022-10" db="EMBL/GenBank/DDBJ databases">
        <title>Genome assembly of Pristionchus species.</title>
        <authorList>
            <person name="Yoshida K."/>
            <person name="Sommer R.J."/>
        </authorList>
    </citation>
    <scope>NUCLEOTIDE SEQUENCE [LARGE SCALE GENOMIC DNA]</scope>
    <source>
        <strain evidence="4">RS5460</strain>
    </source>
</reference>
<accession>A0AAN5CE80</accession>
<organism evidence="3 4">
    <name type="scientific">Pristionchus mayeri</name>
    <dbReference type="NCBI Taxonomy" id="1317129"/>
    <lineage>
        <taxon>Eukaryota</taxon>
        <taxon>Metazoa</taxon>
        <taxon>Ecdysozoa</taxon>
        <taxon>Nematoda</taxon>
        <taxon>Chromadorea</taxon>
        <taxon>Rhabditida</taxon>
        <taxon>Rhabditina</taxon>
        <taxon>Diplogasteromorpha</taxon>
        <taxon>Diplogasteroidea</taxon>
        <taxon>Neodiplogasteridae</taxon>
        <taxon>Pristionchus</taxon>
    </lineage>
</organism>
<dbReference type="SMART" id="SM00254">
    <property type="entry name" value="ShKT"/>
    <property type="match status" value="1"/>
</dbReference>
<dbReference type="Pfam" id="PF01549">
    <property type="entry name" value="ShK"/>
    <property type="match status" value="1"/>
</dbReference>
<comment type="caution">
    <text evidence="3">The sequence shown here is derived from an EMBL/GenBank/DDBJ whole genome shotgun (WGS) entry which is preliminary data.</text>
</comment>
<feature type="non-terminal residue" evidence="3">
    <location>
        <position position="1"/>
    </location>
</feature>
<dbReference type="AlphaFoldDB" id="A0AAN5CE80"/>
<evidence type="ECO:0000313" key="3">
    <source>
        <dbReference type="EMBL" id="GMR40367.1"/>
    </source>
</evidence>
<dbReference type="PANTHER" id="PTHR46707">
    <property type="entry name" value="PROTEIN CBG07468"/>
    <property type="match status" value="1"/>
</dbReference>
<sequence length="86" mass="8988">GGGGGGCSDSNANCVSWATNGFCSNPGYTPAMIKQYCCKTCSSPPPLPTTNCGVLYEGSDILDRPDRNVLMTPILNNAPLTKVFVK</sequence>
<protein>
    <recommendedName>
        <fullName evidence="2">ShKT domain-containing protein</fullName>
    </recommendedName>
</protein>
<dbReference type="PANTHER" id="PTHR46707:SF1">
    <property type="entry name" value="COEXPRESSED WITH POLYCYSTINS-RELATED"/>
    <property type="match status" value="1"/>
</dbReference>
<comment type="caution">
    <text evidence="1">Lacks conserved residue(s) required for the propagation of feature annotation.</text>
</comment>
<gene>
    <name evidence="3" type="ORF">PMAYCL1PPCAC_10562</name>
</gene>
<evidence type="ECO:0000259" key="2">
    <source>
        <dbReference type="PROSITE" id="PS51670"/>
    </source>
</evidence>
<keyword evidence="4" id="KW-1185">Reference proteome</keyword>
<dbReference type="InterPro" id="IPR003582">
    <property type="entry name" value="ShKT_dom"/>
</dbReference>
<dbReference type="EMBL" id="BTRK01000003">
    <property type="protein sequence ID" value="GMR40367.1"/>
    <property type="molecule type" value="Genomic_DNA"/>
</dbReference>
<name>A0AAN5CE80_9BILA</name>
<dbReference type="PROSITE" id="PS51670">
    <property type="entry name" value="SHKT"/>
    <property type="match status" value="1"/>
</dbReference>